<dbReference type="Gene3D" id="3.40.30.10">
    <property type="entry name" value="Glutaredoxin"/>
    <property type="match status" value="1"/>
</dbReference>
<evidence type="ECO:0000256" key="1">
    <source>
        <dbReference type="ARBA" id="ARBA00004196"/>
    </source>
</evidence>
<keyword evidence="2" id="KW-0201">Cytochrome c-type biogenesis</keyword>
<dbReference type="EMBL" id="QUNF01000015">
    <property type="protein sequence ID" value="REG84541.1"/>
    <property type="molecule type" value="Genomic_DNA"/>
</dbReference>
<dbReference type="RefSeq" id="WP_086541349.1">
    <property type="nucleotide sequence ID" value="NZ_MSSW01000025.1"/>
</dbReference>
<dbReference type="InterPro" id="IPR036249">
    <property type="entry name" value="Thioredoxin-like_sf"/>
</dbReference>
<dbReference type="GO" id="GO:0030313">
    <property type="term" value="C:cell envelope"/>
    <property type="evidence" value="ECO:0007669"/>
    <property type="project" value="UniProtKB-SubCell"/>
</dbReference>
<gene>
    <name evidence="6" type="ORF">C8N25_115121</name>
</gene>
<dbReference type="InterPro" id="IPR050553">
    <property type="entry name" value="Thioredoxin_ResA/DsbE_sf"/>
</dbReference>
<keyword evidence="4" id="KW-0676">Redox-active center</keyword>
<dbReference type="Pfam" id="PF08534">
    <property type="entry name" value="Redoxin"/>
    <property type="match status" value="1"/>
</dbReference>
<dbReference type="GO" id="GO:0016491">
    <property type="term" value="F:oxidoreductase activity"/>
    <property type="evidence" value="ECO:0007669"/>
    <property type="project" value="InterPro"/>
</dbReference>
<sequence length="480" mass="56161">MKFLLFILLFFASCSVKTNKDTVNVSYIDDEKDLANLTLIYKSDNDSIYEIEKNQSLEDLLEKGSKKINLIDGDTLTVILESEMEIIHAKTLNVIDMVSFIVNSYDTIYINKFKGATEIYKLIKDQKKSVIWMDSLLIKKNNSYNEMIELYNKFYDLRVIGVMEFYVPNLPYKDQWDSLIHEYISVNYRYYKFLSDSIKALDKKGDILFIELLRAHQYKNLSSVNRLVSNPILSKLLIDDFVNVYSFKNKNLSSIIASYFTYNFIRNKDVSLKDAYLNGFAEYPEELRQYFKFRSITGMNDYKFSRETIIEFVDEYGKEFNSTKPLSSLLSEIEYGVIVDLDLILQDHNGNETKWIDLLKKWRGDLVYVDFWASWCAPCIRAMPYSKELKAKLKDKDVTFVYLAFNDKEDAWKTMSEKHKIGENNFLILNSRSSGFVEDIKLDAIPRYMIYDIGGKLIHLDAPGPDQKEAFEVLTSYLKD</sequence>
<name>A0A3E0DRQ6_9BACT</name>
<organism evidence="6 7">
    <name type="scientific">Algoriphagus antarcticus</name>
    <dbReference type="NCBI Taxonomy" id="238540"/>
    <lineage>
        <taxon>Bacteria</taxon>
        <taxon>Pseudomonadati</taxon>
        <taxon>Bacteroidota</taxon>
        <taxon>Cytophagia</taxon>
        <taxon>Cytophagales</taxon>
        <taxon>Cyclobacteriaceae</taxon>
        <taxon>Algoriphagus</taxon>
    </lineage>
</organism>
<dbReference type="InterPro" id="IPR013766">
    <property type="entry name" value="Thioredoxin_domain"/>
</dbReference>
<dbReference type="GO" id="GO:0017004">
    <property type="term" value="P:cytochrome complex assembly"/>
    <property type="evidence" value="ECO:0007669"/>
    <property type="project" value="UniProtKB-KW"/>
</dbReference>
<feature type="domain" description="Thioredoxin" evidence="5">
    <location>
        <begin position="332"/>
        <end position="480"/>
    </location>
</feature>
<dbReference type="Proteomes" id="UP000256405">
    <property type="component" value="Unassembled WGS sequence"/>
</dbReference>
<comment type="caution">
    <text evidence="6">The sequence shown here is derived from an EMBL/GenBank/DDBJ whole genome shotgun (WGS) entry which is preliminary data.</text>
</comment>
<evidence type="ECO:0000256" key="2">
    <source>
        <dbReference type="ARBA" id="ARBA00022748"/>
    </source>
</evidence>
<dbReference type="CDD" id="cd02966">
    <property type="entry name" value="TlpA_like_family"/>
    <property type="match status" value="1"/>
</dbReference>
<evidence type="ECO:0000313" key="6">
    <source>
        <dbReference type="EMBL" id="REG84541.1"/>
    </source>
</evidence>
<dbReference type="OrthoDB" id="6399635at2"/>
<dbReference type="SUPFAM" id="SSF52833">
    <property type="entry name" value="Thioredoxin-like"/>
    <property type="match status" value="1"/>
</dbReference>
<dbReference type="PROSITE" id="PS51352">
    <property type="entry name" value="THIOREDOXIN_2"/>
    <property type="match status" value="1"/>
</dbReference>
<accession>A0A3E0DRQ6</accession>
<dbReference type="PANTHER" id="PTHR42852:SF6">
    <property type="entry name" value="THIOL:DISULFIDE INTERCHANGE PROTEIN DSBE"/>
    <property type="match status" value="1"/>
</dbReference>
<reference evidence="6 7" key="1">
    <citation type="submission" date="2018-08" db="EMBL/GenBank/DDBJ databases">
        <title>Genomic Encyclopedia of Archaeal and Bacterial Type Strains, Phase II (KMG-II): from individual species to whole genera.</title>
        <authorList>
            <person name="Goeker M."/>
        </authorList>
    </citation>
    <scope>NUCLEOTIDE SEQUENCE [LARGE SCALE GENOMIC DNA]</scope>
    <source>
        <strain evidence="6 7">DSM 15986</strain>
    </source>
</reference>
<evidence type="ECO:0000256" key="4">
    <source>
        <dbReference type="ARBA" id="ARBA00023284"/>
    </source>
</evidence>
<dbReference type="AlphaFoldDB" id="A0A3E0DRQ6"/>
<dbReference type="InterPro" id="IPR013740">
    <property type="entry name" value="Redoxin"/>
</dbReference>
<comment type="subcellular location">
    <subcellularLocation>
        <location evidence="1">Cell envelope</location>
    </subcellularLocation>
</comment>
<keyword evidence="3" id="KW-1015">Disulfide bond</keyword>
<keyword evidence="7" id="KW-1185">Reference proteome</keyword>
<evidence type="ECO:0000256" key="3">
    <source>
        <dbReference type="ARBA" id="ARBA00023157"/>
    </source>
</evidence>
<dbReference type="PANTHER" id="PTHR42852">
    <property type="entry name" value="THIOL:DISULFIDE INTERCHANGE PROTEIN DSBE"/>
    <property type="match status" value="1"/>
</dbReference>
<keyword evidence="6" id="KW-0413">Isomerase</keyword>
<proteinExistence type="predicted"/>
<dbReference type="GO" id="GO:0016853">
    <property type="term" value="F:isomerase activity"/>
    <property type="evidence" value="ECO:0007669"/>
    <property type="project" value="UniProtKB-KW"/>
</dbReference>
<evidence type="ECO:0000259" key="5">
    <source>
        <dbReference type="PROSITE" id="PS51352"/>
    </source>
</evidence>
<protein>
    <submittedName>
        <fullName evidence="6">Thiol-disulfide isomerase/thioredoxin</fullName>
    </submittedName>
</protein>
<evidence type="ECO:0000313" key="7">
    <source>
        <dbReference type="Proteomes" id="UP000256405"/>
    </source>
</evidence>